<gene>
    <name evidence="1" type="ORF">BECKTC1821E_GA0114239_102514</name>
</gene>
<proteinExistence type="predicted"/>
<accession>A0A450YPE0</accession>
<evidence type="ECO:0008006" key="2">
    <source>
        <dbReference type="Google" id="ProtNLM"/>
    </source>
</evidence>
<name>A0A450YPE0_9GAMM</name>
<dbReference type="EMBL" id="CAADFT010000025">
    <property type="protein sequence ID" value="VFK43372.1"/>
    <property type="molecule type" value="Genomic_DNA"/>
</dbReference>
<protein>
    <recommendedName>
        <fullName evidence="2">Lipoprotein</fullName>
    </recommendedName>
</protein>
<evidence type="ECO:0000313" key="1">
    <source>
        <dbReference type="EMBL" id="VFK43372.1"/>
    </source>
</evidence>
<sequence length="156" mass="17051">MNRVAVRSFNHAAILSLLMFLVGCAPLIGPHSPEAYKKATSLKSETLALMDKATEPYSTHADSVEGPKGHTASLNSAYEYVAGLDSNAISAKQWKILISEDGDLYGKFIKRWKEKSTLSETFITEFKGPVSDAFDEIICLEANEKESTECGKSKGE</sequence>
<reference evidence="1" key="1">
    <citation type="submission" date="2019-02" db="EMBL/GenBank/DDBJ databases">
        <authorList>
            <person name="Gruber-Vodicka R. H."/>
            <person name="Seah K. B. B."/>
        </authorList>
    </citation>
    <scope>NUCLEOTIDE SEQUENCE</scope>
    <source>
        <strain evidence="1">BECK_BZ125</strain>
    </source>
</reference>
<dbReference type="AlphaFoldDB" id="A0A450YPE0"/>
<organism evidence="1">
    <name type="scientific">Candidatus Kentrum sp. TC</name>
    <dbReference type="NCBI Taxonomy" id="2126339"/>
    <lineage>
        <taxon>Bacteria</taxon>
        <taxon>Pseudomonadati</taxon>
        <taxon>Pseudomonadota</taxon>
        <taxon>Gammaproteobacteria</taxon>
        <taxon>Candidatus Kentrum</taxon>
    </lineage>
</organism>
<dbReference type="PROSITE" id="PS51257">
    <property type="entry name" value="PROKAR_LIPOPROTEIN"/>
    <property type="match status" value="1"/>
</dbReference>